<organism evidence="1 2">
    <name type="scientific">Lederbergia galactosidilytica</name>
    <dbReference type="NCBI Taxonomy" id="217031"/>
    <lineage>
        <taxon>Bacteria</taxon>
        <taxon>Bacillati</taxon>
        <taxon>Bacillota</taxon>
        <taxon>Bacilli</taxon>
        <taxon>Bacillales</taxon>
        <taxon>Bacillaceae</taxon>
        <taxon>Lederbergia</taxon>
    </lineage>
</organism>
<dbReference type="AlphaFoldDB" id="A0A178A3T6"/>
<gene>
    <name evidence="1" type="ORF">ABB05_04025</name>
</gene>
<feature type="non-terminal residue" evidence="1">
    <location>
        <position position="96"/>
    </location>
</feature>
<comment type="caution">
    <text evidence="1">The sequence shown here is derived from an EMBL/GenBank/DDBJ whole genome shotgun (WGS) entry which is preliminary data.</text>
</comment>
<accession>A0A178A3T6</accession>
<dbReference type="EMBL" id="LDJR01000021">
    <property type="protein sequence ID" value="OAK74742.1"/>
    <property type="molecule type" value="Genomic_DNA"/>
</dbReference>
<name>A0A178A3T6_9BACI</name>
<keyword evidence="2" id="KW-1185">Reference proteome</keyword>
<evidence type="ECO:0000313" key="2">
    <source>
        <dbReference type="Proteomes" id="UP000077881"/>
    </source>
</evidence>
<protein>
    <submittedName>
        <fullName evidence="1">Transposase</fullName>
    </submittedName>
</protein>
<dbReference type="Proteomes" id="UP000077881">
    <property type="component" value="Unassembled WGS sequence"/>
</dbReference>
<proteinExistence type="predicted"/>
<sequence>MYPQLLTYLLEFIKYQDQMIRTLQTLLIGKNMFEKPTEEPVHKPYRKLQVDDLPIIETHGKLNYKILLENYSMEHGKPLKPVKRHARSIMTVPKTM</sequence>
<reference evidence="1 2" key="1">
    <citation type="submission" date="2015-05" db="EMBL/GenBank/DDBJ databases">
        <title>Comparison of genome.</title>
        <authorList>
            <person name="Zheng Z."/>
            <person name="Sun M."/>
        </authorList>
    </citation>
    <scope>NUCLEOTIDE SEQUENCE [LARGE SCALE GENOMIC DNA]</scope>
    <source>
        <strain evidence="1 2">G25-74</strain>
    </source>
</reference>
<evidence type="ECO:0000313" key="1">
    <source>
        <dbReference type="EMBL" id="OAK74742.1"/>
    </source>
</evidence>